<feature type="non-terminal residue" evidence="1">
    <location>
        <position position="85"/>
    </location>
</feature>
<sequence>MKCTSSPARPVPSIKWFLQASDGTNASTFIANITEMNKTNTDGLHVTESEITIILKRGQTYSIYCAGNIDGQQAVNSANVHLFAL</sequence>
<name>A0ABD3XQX7_SINWO</name>
<comment type="caution">
    <text evidence="1">The sequence shown here is derived from an EMBL/GenBank/DDBJ whole genome shotgun (WGS) entry which is preliminary data.</text>
</comment>
<protein>
    <recommendedName>
        <fullName evidence="3">Ig-like domain-containing protein</fullName>
    </recommendedName>
</protein>
<keyword evidence="2" id="KW-1185">Reference proteome</keyword>
<dbReference type="Gene3D" id="2.60.40.10">
    <property type="entry name" value="Immunoglobulins"/>
    <property type="match status" value="1"/>
</dbReference>
<dbReference type="EMBL" id="JBJQND010000002">
    <property type="protein sequence ID" value="KAL3887395.1"/>
    <property type="molecule type" value="Genomic_DNA"/>
</dbReference>
<dbReference type="InterPro" id="IPR013783">
    <property type="entry name" value="Ig-like_fold"/>
</dbReference>
<dbReference type="Proteomes" id="UP001634394">
    <property type="component" value="Unassembled WGS sequence"/>
</dbReference>
<evidence type="ECO:0000313" key="2">
    <source>
        <dbReference type="Proteomes" id="UP001634394"/>
    </source>
</evidence>
<organism evidence="1 2">
    <name type="scientific">Sinanodonta woodiana</name>
    <name type="common">Chinese pond mussel</name>
    <name type="synonym">Anodonta woodiana</name>
    <dbReference type="NCBI Taxonomy" id="1069815"/>
    <lineage>
        <taxon>Eukaryota</taxon>
        <taxon>Metazoa</taxon>
        <taxon>Spiralia</taxon>
        <taxon>Lophotrochozoa</taxon>
        <taxon>Mollusca</taxon>
        <taxon>Bivalvia</taxon>
        <taxon>Autobranchia</taxon>
        <taxon>Heteroconchia</taxon>
        <taxon>Palaeoheterodonta</taxon>
        <taxon>Unionida</taxon>
        <taxon>Unionoidea</taxon>
        <taxon>Unionidae</taxon>
        <taxon>Unioninae</taxon>
        <taxon>Sinanodonta</taxon>
    </lineage>
</organism>
<evidence type="ECO:0008006" key="3">
    <source>
        <dbReference type="Google" id="ProtNLM"/>
    </source>
</evidence>
<dbReference type="AlphaFoldDB" id="A0ABD3XQX7"/>
<proteinExistence type="predicted"/>
<accession>A0ABD3XQX7</accession>
<evidence type="ECO:0000313" key="1">
    <source>
        <dbReference type="EMBL" id="KAL3887395.1"/>
    </source>
</evidence>
<gene>
    <name evidence="1" type="ORF">ACJMK2_027337</name>
</gene>
<reference evidence="1 2" key="1">
    <citation type="submission" date="2024-11" db="EMBL/GenBank/DDBJ databases">
        <title>Chromosome-level genome assembly of the freshwater bivalve Anodonta woodiana.</title>
        <authorList>
            <person name="Chen X."/>
        </authorList>
    </citation>
    <scope>NUCLEOTIDE SEQUENCE [LARGE SCALE GENOMIC DNA]</scope>
    <source>
        <strain evidence="1">MN2024</strain>
        <tissue evidence="1">Gills</tissue>
    </source>
</reference>